<dbReference type="Pfam" id="PF16043">
    <property type="entry name" value="DUF4795"/>
    <property type="match status" value="1"/>
</dbReference>
<accession>A0A8J6EQV3</accession>
<dbReference type="Proteomes" id="UP000770717">
    <property type="component" value="Unassembled WGS sequence"/>
</dbReference>
<evidence type="ECO:0000259" key="1">
    <source>
        <dbReference type="Pfam" id="PF16043"/>
    </source>
</evidence>
<evidence type="ECO:0000313" key="2">
    <source>
        <dbReference type="EMBL" id="KAG9473694.1"/>
    </source>
</evidence>
<dbReference type="OrthoDB" id="5981048at2759"/>
<dbReference type="EMBL" id="WNTK01000013">
    <property type="protein sequence ID" value="KAG9473694.1"/>
    <property type="molecule type" value="Genomic_DNA"/>
</dbReference>
<name>A0A8J6EQV3_ELECQ</name>
<sequence length="264" mass="30837">MSQLQEECEQLTRTTGSLIQDHEQKQRHIDILYQTVGNLDMKKLDKEIIGLQFDAKADKRILESKVSRTHFDATTEHLSRMVQELLGKVNAQEQDWQRLLEKINAEMQNKLDRIELEPLKNILEQCWRDLRRQLQEHPPQYEADKAAGIRKQLVRFHCISCDRPVNMVAPSSEMLTIPNIPGLPAHHSNRPYTVYELDQVRQQSRSDRFPQLNDFGYMSSSRRCGGIHTLTFPQRRYARLQASPPPTVQKEEFVGGLKVRWVKL</sequence>
<organism evidence="2 3">
    <name type="scientific">Eleutherodactylus coqui</name>
    <name type="common">Puerto Rican coqui</name>
    <dbReference type="NCBI Taxonomy" id="57060"/>
    <lineage>
        <taxon>Eukaryota</taxon>
        <taxon>Metazoa</taxon>
        <taxon>Chordata</taxon>
        <taxon>Craniata</taxon>
        <taxon>Vertebrata</taxon>
        <taxon>Euteleostomi</taxon>
        <taxon>Amphibia</taxon>
        <taxon>Batrachia</taxon>
        <taxon>Anura</taxon>
        <taxon>Neobatrachia</taxon>
        <taxon>Hyloidea</taxon>
        <taxon>Eleutherodactylidae</taxon>
        <taxon>Eleutherodactylinae</taxon>
        <taxon>Eleutherodactylus</taxon>
        <taxon>Eleutherodactylus</taxon>
    </lineage>
</organism>
<dbReference type="PANTHER" id="PTHR47080">
    <property type="entry name" value="CHROMOSOME 16 OPEN READING FRAME 96"/>
    <property type="match status" value="1"/>
</dbReference>
<keyword evidence="3" id="KW-1185">Reference proteome</keyword>
<dbReference type="PANTHER" id="PTHR47080:SF2">
    <property type="entry name" value="GLUTAMINE-RICH PROTEIN 2"/>
    <property type="match status" value="1"/>
</dbReference>
<proteinExistence type="predicted"/>
<evidence type="ECO:0000313" key="3">
    <source>
        <dbReference type="Proteomes" id="UP000770717"/>
    </source>
</evidence>
<dbReference type="InterPro" id="IPR032013">
    <property type="entry name" value="DUF4795"/>
</dbReference>
<dbReference type="AlphaFoldDB" id="A0A8J6EQV3"/>
<comment type="caution">
    <text evidence="2">The sequence shown here is derived from an EMBL/GenBank/DDBJ whole genome shotgun (WGS) entry which is preliminary data.</text>
</comment>
<gene>
    <name evidence="2" type="ORF">GDO78_004152</name>
</gene>
<reference evidence="2" key="1">
    <citation type="thesis" date="2020" institute="ProQuest LLC" country="789 East Eisenhower Parkway, Ann Arbor, MI, USA">
        <title>Comparative Genomics and Chromosome Evolution.</title>
        <authorList>
            <person name="Mudd A.B."/>
        </authorList>
    </citation>
    <scope>NUCLEOTIDE SEQUENCE</scope>
    <source>
        <strain evidence="2">HN-11 Male</strain>
        <tissue evidence="2">Kidney and liver</tissue>
    </source>
</reference>
<feature type="domain" description="DUF4795" evidence="1">
    <location>
        <begin position="2"/>
        <end position="192"/>
    </location>
</feature>
<protein>
    <recommendedName>
        <fullName evidence="1">DUF4795 domain-containing protein</fullName>
    </recommendedName>
</protein>